<dbReference type="Pfam" id="PF03843">
    <property type="entry name" value="Slp"/>
    <property type="match status" value="1"/>
</dbReference>
<dbReference type="PANTHER" id="PTHR37530">
    <property type="entry name" value="OUTER MEMBRANE PROTEIN SLP"/>
    <property type="match status" value="1"/>
</dbReference>
<keyword evidence="4" id="KW-1185">Reference proteome</keyword>
<dbReference type="EMBL" id="UAVL01000001">
    <property type="protein sequence ID" value="SQA60601.1"/>
    <property type="molecule type" value="Genomic_DNA"/>
</dbReference>
<dbReference type="InterPro" id="IPR004658">
    <property type="entry name" value="OMP_Slp"/>
</dbReference>
<dbReference type="Proteomes" id="UP000251313">
    <property type="component" value="Unassembled WGS sequence"/>
</dbReference>
<comment type="caution">
    <text evidence="2">The sequence shown here is derived from an EMBL/GenBank/DDBJ whole genome shotgun (WGS) entry which is preliminary data.</text>
</comment>
<evidence type="ECO:0000313" key="2">
    <source>
        <dbReference type="EMBL" id="SQA60601.1"/>
    </source>
</evidence>
<dbReference type="GO" id="GO:0019867">
    <property type="term" value="C:outer membrane"/>
    <property type="evidence" value="ECO:0007669"/>
    <property type="project" value="InterPro"/>
</dbReference>
<organism evidence="2 3">
    <name type="scientific">Yokenella regensburgei</name>
    <dbReference type="NCBI Taxonomy" id="158877"/>
    <lineage>
        <taxon>Bacteria</taxon>
        <taxon>Pseudomonadati</taxon>
        <taxon>Pseudomonadota</taxon>
        <taxon>Gammaproteobacteria</taxon>
        <taxon>Enterobacterales</taxon>
        <taxon>Enterobacteriaceae</taxon>
        <taxon>Yokenella</taxon>
    </lineage>
</organism>
<accession>A0AB38FR44</accession>
<reference evidence="1 4" key="2">
    <citation type="submission" date="2018-10" db="EMBL/GenBank/DDBJ databases">
        <title>Genomic Encyclopedia of Type Strains, Phase IV (KMG-IV): sequencing the most valuable type-strain genomes for metagenomic binning, comparative biology and taxonomic classification.</title>
        <authorList>
            <person name="Goeker M."/>
        </authorList>
    </citation>
    <scope>NUCLEOTIDE SEQUENCE [LARGE SCALE GENOMIC DNA]</scope>
    <source>
        <strain evidence="1 4">DSM 5079</strain>
    </source>
</reference>
<dbReference type="EMBL" id="RBIZ01000003">
    <property type="protein sequence ID" value="RKR64794.1"/>
    <property type="molecule type" value="Genomic_DNA"/>
</dbReference>
<evidence type="ECO:0000313" key="3">
    <source>
        <dbReference type="Proteomes" id="UP000251313"/>
    </source>
</evidence>
<gene>
    <name evidence="2" type="primary">slp</name>
    <name evidence="1" type="ORF">C7387_1502</name>
    <name evidence="2" type="ORF">NCTC11967_00728</name>
</gene>
<dbReference type="PANTHER" id="PTHR37530:SF1">
    <property type="entry name" value="OUTER MEMBRANE PROTEIN SLP"/>
    <property type="match status" value="1"/>
</dbReference>
<dbReference type="PROSITE" id="PS51257">
    <property type="entry name" value="PROKAR_LIPOPROTEIN"/>
    <property type="match status" value="1"/>
</dbReference>
<name>A0AB38FR44_9ENTR</name>
<dbReference type="RefSeq" id="WP_006819683.1">
    <property type="nucleotide sequence ID" value="NZ_CABKQJ010000016.1"/>
</dbReference>
<protein>
    <submittedName>
        <fullName evidence="1">Outer membrane lipoprotein</fullName>
    </submittedName>
    <submittedName>
        <fullName evidence="2">Outer membrane protein slp</fullName>
    </submittedName>
</protein>
<dbReference type="PIRSF" id="PIRSF004982">
    <property type="entry name" value="SlP"/>
    <property type="match status" value="1"/>
</dbReference>
<evidence type="ECO:0000313" key="1">
    <source>
        <dbReference type="EMBL" id="RKR64794.1"/>
    </source>
</evidence>
<dbReference type="AlphaFoldDB" id="A0AB38FR44"/>
<proteinExistence type="predicted"/>
<dbReference type="NCBIfam" id="TIGR00752">
    <property type="entry name" value="slp"/>
    <property type="match status" value="1"/>
</dbReference>
<dbReference type="Proteomes" id="UP000267341">
    <property type="component" value="Unassembled WGS sequence"/>
</dbReference>
<dbReference type="GeneID" id="66903543"/>
<keyword evidence="1" id="KW-0449">Lipoprotein</keyword>
<reference evidence="2 3" key="1">
    <citation type="submission" date="2018-06" db="EMBL/GenBank/DDBJ databases">
        <authorList>
            <consortium name="Pathogen Informatics"/>
            <person name="Doyle S."/>
        </authorList>
    </citation>
    <scope>NUCLEOTIDE SEQUENCE [LARGE SCALE GENOMIC DNA]</scope>
    <source>
        <strain evidence="2 3">NCTC11967</strain>
    </source>
</reference>
<sequence>MQVVRGLLAGIIVAALSGCVSIPDAIKGSSPTPQQDLVRVMAAPQLYVGQESRFGGKVVNVQNQQGVTRLEIATVPLDSGARPTLGEPSRGRIYADINGFLDPVDFRGQLVTVVGPISGTVEGKIGSTPYKFLLIKATGYKRWNLTQQVVLPPQPMDPWGFGPHPWRYGYGYGYGGWYNPGPAEVRTIVTE</sequence>
<evidence type="ECO:0000313" key="4">
    <source>
        <dbReference type="Proteomes" id="UP000267341"/>
    </source>
</evidence>